<feature type="signal peptide" evidence="2">
    <location>
        <begin position="1"/>
        <end position="19"/>
    </location>
</feature>
<dbReference type="Proteomes" id="UP000722121">
    <property type="component" value="Unassembled WGS sequence"/>
</dbReference>
<name>A0ABS3APC4_9BACT</name>
<dbReference type="Gene3D" id="1.25.40.10">
    <property type="entry name" value="Tetratricopeptide repeat domain"/>
    <property type="match status" value="2"/>
</dbReference>
<protein>
    <recommendedName>
        <fullName evidence="5">Outer membrane lipoprotein BamD-like domain-containing protein</fullName>
    </recommendedName>
</protein>
<dbReference type="InterPro" id="IPR011990">
    <property type="entry name" value="TPR-like_helical_dom_sf"/>
</dbReference>
<evidence type="ECO:0008006" key="5">
    <source>
        <dbReference type="Google" id="ProtNLM"/>
    </source>
</evidence>
<dbReference type="EMBL" id="JAFITR010000002">
    <property type="protein sequence ID" value="MBN4066486.1"/>
    <property type="molecule type" value="Genomic_DNA"/>
</dbReference>
<reference evidence="3 4" key="1">
    <citation type="submission" date="2021-02" db="EMBL/GenBank/DDBJ databases">
        <title>Activity-based single-cell genomes from oceanic crustal fluid captures similar information to metagenomic and metatranscriptomic surveys with orders of magnitude less sampling.</title>
        <authorList>
            <person name="D'Angelo T.S."/>
            <person name="Orcutt B.N."/>
        </authorList>
    </citation>
    <scope>NUCLEOTIDE SEQUENCE [LARGE SCALE GENOMIC DNA]</scope>
    <source>
        <strain evidence="3">AH-315-G07</strain>
    </source>
</reference>
<accession>A0ABS3APC4</accession>
<keyword evidence="1" id="KW-0802">TPR repeat</keyword>
<sequence>MRHLLSFCSLFFLFGTAHAASIWQEDVLPSLYEEYPQVFYMLGHSFYTKEEYDKAAHYLNSYLSTDQVSQEHKKTSLLMLMASTYHQKKWEESYLTFLEFSKHFPDSKQQQQVARIFLESALHLLEIVDSTAPISISLRKQVADDIRSTLAQSNPFSDDETRSYLLKEAKILYDIGLFQTALDTLSPLLNPLAEEEGSYQVHYLAALCYNKLGGDPALFIKHAKKTLSLQPALPEKRVLHLNLFNAYLQQANSGKGPQEEKSLAQAANHLHTAIKDAPYTLDERYILWLANHYHNIVAQAFDASSSHSLDTSLYIHDADRAINLFNHLLRIDEHGEAEAIASAKDLFLEPELLKLCKLFRWKKQGKKAITLLEQLRSLQEGNPRWPWAFVSTTLLQLAKTYETEGKMEQGIDVLTKLLSMHLPQGQESLFEATLLLARMKYRLLPSDKKYGGSEMTGILDMLKEVQIQKNIQHEPLHLEAAFDYAQYNATREQDEEARKGKFLFLLKKMKEDFSLEEDIVAKNYHTERRASQEKNVVYQSYMTLLDAHIASIESQQAYRQGNLLEAKRKEEAARNFLQAIGGNDNKQTEYLAEKREQLLQQLSR</sequence>
<evidence type="ECO:0000313" key="3">
    <source>
        <dbReference type="EMBL" id="MBN4066486.1"/>
    </source>
</evidence>
<feature type="chain" id="PRO_5046502798" description="Outer membrane lipoprotein BamD-like domain-containing protein" evidence="2">
    <location>
        <begin position="20"/>
        <end position="604"/>
    </location>
</feature>
<dbReference type="InterPro" id="IPR019734">
    <property type="entry name" value="TPR_rpt"/>
</dbReference>
<evidence type="ECO:0000256" key="1">
    <source>
        <dbReference type="PROSITE-ProRule" id="PRU00339"/>
    </source>
</evidence>
<comment type="caution">
    <text evidence="3">The sequence shown here is derived from an EMBL/GenBank/DDBJ whole genome shotgun (WGS) entry which is preliminary data.</text>
</comment>
<dbReference type="PROSITE" id="PS50005">
    <property type="entry name" value="TPR"/>
    <property type="match status" value="1"/>
</dbReference>
<evidence type="ECO:0000256" key="2">
    <source>
        <dbReference type="SAM" id="SignalP"/>
    </source>
</evidence>
<evidence type="ECO:0000313" key="4">
    <source>
        <dbReference type="Proteomes" id="UP000722121"/>
    </source>
</evidence>
<gene>
    <name evidence="3" type="ORF">JYU14_00170</name>
</gene>
<feature type="repeat" description="TPR" evidence="1">
    <location>
        <begin position="36"/>
        <end position="69"/>
    </location>
</feature>
<keyword evidence="2" id="KW-0732">Signal</keyword>
<proteinExistence type="predicted"/>
<keyword evidence="4" id="KW-1185">Reference proteome</keyword>
<dbReference type="SUPFAM" id="SSF48452">
    <property type="entry name" value="TPR-like"/>
    <property type="match status" value="1"/>
</dbReference>
<organism evidence="3 4">
    <name type="scientific">Simkania negevensis</name>
    <dbReference type="NCBI Taxonomy" id="83561"/>
    <lineage>
        <taxon>Bacteria</taxon>
        <taxon>Pseudomonadati</taxon>
        <taxon>Chlamydiota</taxon>
        <taxon>Chlamydiia</taxon>
        <taxon>Parachlamydiales</taxon>
        <taxon>Simkaniaceae</taxon>
        <taxon>Simkania</taxon>
    </lineage>
</organism>